<comment type="caution">
    <text evidence="1">The sequence shown here is derived from an EMBL/GenBank/DDBJ whole genome shotgun (WGS) entry which is preliminary data.</text>
</comment>
<sequence>GIFESIESGPSGPEELAFKFALNTINRNRTLLPNTTLTYDIQRINVFDSFEASRK</sequence>
<dbReference type="EMBL" id="JAMKFB020000004">
    <property type="protein sequence ID" value="KAL0196594.1"/>
    <property type="molecule type" value="Genomic_DNA"/>
</dbReference>
<proteinExistence type="predicted"/>
<name>A0ABD0RDI3_CIRMR</name>
<dbReference type="Gene3D" id="3.40.50.2300">
    <property type="match status" value="1"/>
</dbReference>
<dbReference type="AlphaFoldDB" id="A0ABD0RDI3"/>
<keyword evidence="2" id="KW-1185">Reference proteome</keyword>
<gene>
    <name evidence="1" type="ORF">M9458_010166</name>
</gene>
<feature type="non-terminal residue" evidence="1">
    <location>
        <position position="1"/>
    </location>
</feature>
<dbReference type="SUPFAM" id="SSF53822">
    <property type="entry name" value="Periplasmic binding protein-like I"/>
    <property type="match status" value="1"/>
</dbReference>
<protein>
    <submittedName>
        <fullName evidence="1">Uncharacterized protein</fullName>
    </submittedName>
</protein>
<organism evidence="1 2">
    <name type="scientific">Cirrhinus mrigala</name>
    <name type="common">Mrigala</name>
    <dbReference type="NCBI Taxonomy" id="683832"/>
    <lineage>
        <taxon>Eukaryota</taxon>
        <taxon>Metazoa</taxon>
        <taxon>Chordata</taxon>
        <taxon>Craniata</taxon>
        <taxon>Vertebrata</taxon>
        <taxon>Euteleostomi</taxon>
        <taxon>Actinopterygii</taxon>
        <taxon>Neopterygii</taxon>
        <taxon>Teleostei</taxon>
        <taxon>Ostariophysi</taxon>
        <taxon>Cypriniformes</taxon>
        <taxon>Cyprinidae</taxon>
        <taxon>Labeoninae</taxon>
        <taxon>Labeonini</taxon>
        <taxon>Cirrhinus</taxon>
    </lineage>
</organism>
<feature type="non-terminal residue" evidence="1">
    <location>
        <position position="55"/>
    </location>
</feature>
<evidence type="ECO:0000313" key="2">
    <source>
        <dbReference type="Proteomes" id="UP001529510"/>
    </source>
</evidence>
<dbReference type="Proteomes" id="UP001529510">
    <property type="component" value="Unassembled WGS sequence"/>
</dbReference>
<dbReference type="InterPro" id="IPR028082">
    <property type="entry name" value="Peripla_BP_I"/>
</dbReference>
<reference evidence="1 2" key="1">
    <citation type="submission" date="2024-05" db="EMBL/GenBank/DDBJ databases">
        <title>Genome sequencing and assembly of Indian major carp, Cirrhinus mrigala (Hamilton, 1822).</title>
        <authorList>
            <person name="Mohindra V."/>
            <person name="Chowdhury L.M."/>
            <person name="Lal K."/>
            <person name="Jena J.K."/>
        </authorList>
    </citation>
    <scope>NUCLEOTIDE SEQUENCE [LARGE SCALE GENOMIC DNA]</scope>
    <source>
        <strain evidence="1">CM1030</strain>
        <tissue evidence="1">Blood</tissue>
    </source>
</reference>
<accession>A0ABD0RDI3</accession>
<evidence type="ECO:0000313" key="1">
    <source>
        <dbReference type="EMBL" id="KAL0196594.1"/>
    </source>
</evidence>